<evidence type="ECO:0000256" key="1">
    <source>
        <dbReference type="SAM" id="MobiDB-lite"/>
    </source>
</evidence>
<feature type="compositionally biased region" description="Basic and acidic residues" evidence="1">
    <location>
        <begin position="1"/>
        <end position="11"/>
    </location>
</feature>
<protein>
    <submittedName>
        <fullName evidence="2">Uncharacterized protein</fullName>
    </submittedName>
</protein>
<dbReference type="GO" id="GO:0030332">
    <property type="term" value="F:cyclin binding"/>
    <property type="evidence" value="ECO:0007669"/>
    <property type="project" value="TreeGrafter"/>
</dbReference>
<proteinExistence type="predicted"/>
<reference evidence="2 3" key="1">
    <citation type="journal article" date="2024" name="bioRxiv">
        <title>Comparative genomics of Cryptococcus and Kwoniella reveals pathogenesis evolution and contrasting karyotype dynamics via intercentromeric recombination or chromosome fusion.</title>
        <authorList>
            <person name="Coelho M.A."/>
            <person name="David-Palma M."/>
            <person name="Shea T."/>
            <person name="Bowers K."/>
            <person name="McGinley-Smith S."/>
            <person name="Mohammad A.W."/>
            <person name="Gnirke A."/>
            <person name="Yurkov A.M."/>
            <person name="Nowrousian M."/>
            <person name="Sun S."/>
            <person name="Cuomo C.A."/>
            <person name="Heitman J."/>
        </authorList>
    </citation>
    <scope>NUCLEOTIDE SEQUENCE [LARGE SCALE GENOMIC DNA]</scope>
    <source>
        <strain evidence="2 3">CBS 13917</strain>
    </source>
</reference>
<dbReference type="KEGG" id="kne:92179490"/>
<dbReference type="GeneID" id="92179490"/>
<feature type="region of interest" description="Disordered" evidence="1">
    <location>
        <begin position="151"/>
        <end position="170"/>
    </location>
</feature>
<dbReference type="GO" id="GO:0005829">
    <property type="term" value="C:cytosol"/>
    <property type="evidence" value="ECO:0007669"/>
    <property type="project" value="TreeGrafter"/>
</dbReference>
<sequence>MEAVRPEHDRNQFMSQSTSKNFEDTDDLPAPPTPFPTELIAPPSTSAQSKQIRQHLSSVQTSCVQALTSLLPSDETPTFVVSASDAQYQSQLAGALTELLQVTYQLEDLMLPSPDLSQPPLPVPLTASSQTAAPTGEETTLDTLAGHLSSLQSARNEAEEATPSSSSSRIARIHPTISAVREKLAWARLESLSHAVTELARGRSRSAEDPPSYEQHHDHPTDGNRSVEVEGHHNLPEYQELEDTEVGAPSGDKGQSERLEEPKEDGKDQDRSSLALTPHPAQREKMLHDLDAVTSAIERLYSVAPQYNDQRVESRGFHSDSNLPERRSGHDGMMEQDTTLNKAEKIRMDRLKMKELEEIWKLIERTHGKGGEIGQKVDGEEWNSRSRERFLDRLVAQTENGRMEDQDSATGTVNADLARARDLRNRDDFLRDLVEHSAEGRLNGQDADFPRGDRVALWLDKREAFLNEIPVRTRASRLESQEYPLSIEDKLQEKRSSLIDSLMDYSSSGRLQNQDSLPPALRRQSTVDGEVPSEFVTLEDFFTGRKGSLDDRTIQNDAQGVNRSRSNSVPLIDGQRLSAPPKASRRLAGLIRRGSSHLGSKASAGLDDSNVSYVAEHQEHLRTVQVILYGPGLVSNLDLVLETPRTTATDVERQAVVMSTNDPSFSHRVVLPVPVSSCQAVSFVPRSDHLEARLSALPTPPANVTIAPTHALSATDLRTLQPRSICCTICDREFANVSHASAQGEAGYKDLPSEHWAEMIEIWMCHDDPAFTKGLAEKTKLGFWPRDGGVLVGGSYLLIEGDKASMSNLIVDASVKSETWNTLLCRCGEVVGKQRSRDEKPGQGTIKLSKWAISLLKDGHQSTNDSSEIVIPVRFPLSVFVISDMLELAQAHASYRFVIAEDESGDARVYIWLFNPSIRLSYPKSKATPSSSPLRASFSISDKGQDRRSSRSRRSSLASSVGMGVAPSHSLGESKVLRAAKVMYKIVDLSNNVSSENLPGFGPGGQVETLSYSRDVCSRLIAILRESTWVYPVQRRTMGAFDIGFLERT</sequence>
<dbReference type="GO" id="GO:0061630">
    <property type="term" value="F:ubiquitin protein ligase activity"/>
    <property type="evidence" value="ECO:0007669"/>
    <property type="project" value="TreeGrafter"/>
</dbReference>
<dbReference type="Pfam" id="PF09814">
    <property type="entry name" value="HECT_2"/>
    <property type="match status" value="1"/>
</dbReference>
<dbReference type="GO" id="GO:0005634">
    <property type="term" value="C:nucleus"/>
    <property type="evidence" value="ECO:0007669"/>
    <property type="project" value="TreeGrafter"/>
</dbReference>
<evidence type="ECO:0000313" key="2">
    <source>
        <dbReference type="EMBL" id="KAK8861412.1"/>
    </source>
</evidence>
<organism evidence="2 3">
    <name type="scientific">Kwoniella newhampshirensis</name>
    <dbReference type="NCBI Taxonomy" id="1651941"/>
    <lineage>
        <taxon>Eukaryota</taxon>
        <taxon>Fungi</taxon>
        <taxon>Dikarya</taxon>
        <taxon>Basidiomycota</taxon>
        <taxon>Agaricomycotina</taxon>
        <taxon>Tremellomycetes</taxon>
        <taxon>Tremellales</taxon>
        <taxon>Cryptococcaceae</taxon>
        <taxon>Kwoniella</taxon>
    </lineage>
</organism>
<dbReference type="EMBL" id="JBCAWK010000004">
    <property type="protein sequence ID" value="KAK8861412.1"/>
    <property type="molecule type" value="Genomic_DNA"/>
</dbReference>
<dbReference type="PANTHER" id="PTHR31531:SF2">
    <property type="entry name" value="E3 UBIQUITIN-PROTEIN LIGASE E3D"/>
    <property type="match status" value="1"/>
</dbReference>
<feature type="compositionally biased region" description="Basic and acidic residues" evidence="1">
    <location>
        <begin position="311"/>
        <end position="333"/>
    </location>
</feature>
<feature type="region of interest" description="Disordered" evidence="1">
    <location>
        <begin position="113"/>
        <end position="136"/>
    </location>
</feature>
<dbReference type="GO" id="GO:0000209">
    <property type="term" value="P:protein polyubiquitination"/>
    <property type="evidence" value="ECO:0007669"/>
    <property type="project" value="TreeGrafter"/>
</dbReference>
<accession>A0AAW0YR07</accession>
<dbReference type="GO" id="GO:0031624">
    <property type="term" value="F:ubiquitin conjugating enzyme binding"/>
    <property type="evidence" value="ECO:0007669"/>
    <property type="project" value="TreeGrafter"/>
</dbReference>
<dbReference type="RefSeq" id="XP_066804037.1">
    <property type="nucleotide sequence ID" value="XM_066945348.1"/>
</dbReference>
<feature type="compositionally biased region" description="Polar residues" evidence="1">
    <location>
        <begin position="126"/>
        <end position="136"/>
    </location>
</feature>
<feature type="region of interest" description="Disordered" evidence="1">
    <location>
        <begin position="311"/>
        <end position="338"/>
    </location>
</feature>
<dbReference type="GO" id="GO:0006513">
    <property type="term" value="P:protein monoubiquitination"/>
    <property type="evidence" value="ECO:0007669"/>
    <property type="project" value="TreeGrafter"/>
</dbReference>
<feature type="region of interest" description="Disordered" evidence="1">
    <location>
        <begin position="556"/>
        <end position="577"/>
    </location>
</feature>
<comment type="caution">
    <text evidence="2">The sequence shown here is derived from an EMBL/GenBank/DDBJ whole genome shotgun (WGS) entry which is preliminary data.</text>
</comment>
<name>A0AAW0YR07_9TREE</name>
<keyword evidence="3" id="KW-1185">Reference proteome</keyword>
<dbReference type="GO" id="GO:0043161">
    <property type="term" value="P:proteasome-mediated ubiquitin-dependent protein catabolic process"/>
    <property type="evidence" value="ECO:0007669"/>
    <property type="project" value="TreeGrafter"/>
</dbReference>
<feature type="region of interest" description="Disordered" evidence="1">
    <location>
        <begin position="200"/>
        <end position="284"/>
    </location>
</feature>
<dbReference type="GO" id="GO:0051865">
    <property type="term" value="P:protein autoubiquitination"/>
    <property type="evidence" value="ECO:0007669"/>
    <property type="project" value="TreeGrafter"/>
</dbReference>
<feature type="region of interest" description="Disordered" evidence="1">
    <location>
        <begin position="508"/>
        <end position="528"/>
    </location>
</feature>
<feature type="compositionally biased region" description="Basic and acidic residues" evidence="1">
    <location>
        <begin position="254"/>
        <end position="271"/>
    </location>
</feature>
<dbReference type="AlphaFoldDB" id="A0AAW0YR07"/>
<gene>
    <name evidence="2" type="ORF">IAR55_002231</name>
</gene>
<dbReference type="GO" id="GO:0000151">
    <property type="term" value="C:ubiquitin ligase complex"/>
    <property type="evidence" value="ECO:0007669"/>
    <property type="project" value="TreeGrafter"/>
</dbReference>
<feature type="region of interest" description="Disordered" evidence="1">
    <location>
        <begin position="1"/>
        <end position="49"/>
    </location>
</feature>
<feature type="compositionally biased region" description="Polar residues" evidence="1">
    <location>
        <begin position="927"/>
        <end position="942"/>
    </location>
</feature>
<dbReference type="Proteomes" id="UP001388673">
    <property type="component" value="Unassembled WGS sequence"/>
</dbReference>
<dbReference type="InterPro" id="IPR019193">
    <property type="entry name" value="UBQ-conj_enz_E2-bd_prot"/>
</dbReference>
<evidence type="ECO:0000313" key="3">
    <source>
        <dbReference type="Proteomes" id="UP001388673"/>
    </source>
</evidence>
<feature type="compositionally biased region" description="Basic and acidic residues" evidence="1">
    <location>
        <begin position="214"/>
        <end position="235"/>
    </location>
</feature>
<feature type="region of interest" description="Disordered" evidence="1">
    <location>
        <begin position="924"/>
        <end position="965"/>
    </location>
</feature>
<feature type="compositionally biased region" description="Polar residues" evidence="1">
    <location>
        <begin position="556"/>
        <end position="569"/>
    </location>
</feature>
<dbReference type="PANTHER" id="PTHR31531">
    <property type="entry name" value="E3 UBIQUITIN-PROTEIN LIGASE E3D FAMILY MEMBER"/>
    <property type="match status" value="1"/>
</dbReference>